<feature type="compositionally biased region" description="Basic residues" evidence="1">
    <location>
        <begin position="24"/>
        <end position="35"/>
    </location>
</feature>
<sequence length="190" mass="19960">MHCARAPDWLARGPPARMQSSKNTIHKAGVKRRGTKTTMGRGGGGGGGGGGVPMEGLADPDGPVQGGQPAPRRLAKRRPRGPPRGDGRAATPTASARPHEAQGRSGPRAREGARLAGVRRNARPALPPPPAALEPLWHPPDERPLEKAAPKGPRSLLPRPRKAHHPVRHRAHAQASAELVAEVAAVLPLW</sequence>
<name>A0ABN9S6J7_9DINO</name>
<feature type="compositionally biased region" description="Basic residues" evidence="1">
    <location>
        <begin position="159"/>
        <end position="172"/>
    </location>
</feature>
<feature type="compositionally biased region" description="Basic and acidic residues" evidence="1">
    <location>
        <begin position="139"/>
        <end position="149"/>
    </location>
</feature>
<organism evidence="2 3">
    <name type="scientific">Prorocentrum cordatum</name>
    <dbReference type="NCBI Taxonomy" id="2364126"/>
    <lineage>
        <taxon>Eukaryota</taxon>
        <taxon>Sar</taxon>
        <taxon>Alveolata</taxon>
        <taxon>Dinophyceae</taxon>
        <taxon>Prorocentrales</taxon>
        <taxon>Prorocentraceae</taxon>
        <taxon>Prorocentrum</taxon>
    </lineage>
</organism>
<dbReference type="Proteomes" id="UP001189429">
    <property type="component" value="Unassembled WGS sequence"/>
</dbReference>
<evidence type="ECO:0000256" key="1">
    <source>
        <dbReference type="SAM" id="MobiDB-lite"/>
    </source>
</evidence>
<proteinExistence type="predicted"/>
<comment type="caution">
    <text evidence="2">The sequence shown here is derived from an EMBL/GenBank/DDBJ whole genome shotgun (WGS) entry which is preliminary data.</text>
</comment>
<feature type="region of interest" description="Disordered" evidence="1">
    <location>
        <begin position="1"/>
        <end position="172"/>
    </location>
</feature>
<feature type="compositionally biased region" description="Gly residues" evidence="1">
    <location>
        <begin position="40"/>
        <end position="53"/>
    </location>
</feature>
<feature type="compositionally biased region" description="Basic and acidic residues" evidence="1">
    <location>
        <begin position="97"/>
        <end position="113"/>
    </location>
</feature>
<reference evidence="2" key="1">
    <citation type="submission" date="2023-10" db="EMBL/GenBank/DDBJ databases">
        <authorList>
            <person name="Chen Y."/>
            <person name="Shah S."/>
            <person name="Dougan E. K."/>
            <person name="Thang M."/>
            <person name="Chan C."/>
        </authorList>
    </citation>
    <scope>NUCLEOTIDE SEQUENCE [LARGE SCALE GENOMIC DNA]</scope>
</reference>
<evidence type="ECO:0000313" key="3">
    <source>
        <dbReference type="Proteomes" id="UP001189429"/>
    </source>
</evidence>
<protein>
    <submittedName>
        <fullName evidence="2">Uncharacterized protein</fullName>
    </submittedName>
</protein>
<keyword evidence="3" id="KW-1185">Reference proteome</keyword>
<gene>
    <name evidence="2" type="ORF">PCOR1329_LOCUS26428</name>
</gene>
<evidence type="ECO:0000313" key="2">
    <source>
        <dbReference type="EMBL" id="CAK0826673.1"/>
    </source>
</evidence>
<dbReference type="EMBL" id="CAUYUJ010009402">
    <property type="protein sequence ID" value="CAK0826673.1"/>
    <property type="molecule type" value="Genomic_DNA"/>
</dbReference>
<accession>A0ABN9S6J7</accession>